<dbReference type="OrthoDB" id="6131578at2759"/>
<reference evidence="2" key="1">
    <citation type="submission" date="2025-08" db="UniProtKB">
        <authorList>
            <consortium name="RefSeq"/>
        </authorList>
    </citation>
    <scope>IDENTIFICATION</scope>
    <source>
        <tissue evidence="2">Whole sample</tissue>
    </source>
</reference>
<protein>
    <submittedName>
        <fullName evidence="2">Uncharacterized protein LOC111137484</fullName>
    </submittedName>
</protein>
<dbReference type="Proteomes" id="UP000694844">
    <property type="component" value="Chromosome 5"/>
</dbReference>
<dbReference type="GeneID" id="111137484"/>
<sequence>MPYGQTHIACAFQSYRMWRAGNKTISMTNFVVSSSLKRSHSTCSQRILQRMATPMTSQWLKASTPLCDCGSGQLGHAITQMNPVKNFSVSTIYQSQSAVAVKGDPGNMNDPSPQGIQGDDCVHFRLWMESCQRYGLPGCDEQANHIVSGRKTISEVFQEQERIIRDIARNYSDIKKSQDPVKSDREICSQGVQEGYEYSAPFDCSDSCVQGVQGLDLLHGLVNVASPQGIQGDECVQFRLWLENCHRFGISGECEQQLHNIKSGRKNLAQIFEEQDKLIRQIVQEYRSKSS</sequence>
<proteinExistence type="predicted"/>
<accession>A0A8B8EXI9</accession>
<dbReference type="KEGG" id="cvn:111137484"/>
<dbReference type="RefSeq" id="XP_022344657.1">
    <property type="nucleotide sequence ID" value="XM_022488949.1"/>
</dbReference>
<keyword evidence="1" id="KW-1185">Reference proteome</keyword>
<evidence type="ECO:0000313" key="2">
    <source>
        <dbReference type="RefSeq" id="XP_022344657.1"/>
    </source>
</evidence>
<name>A0A8B8EXI9_CRAVI</name>
<gene>
    <name evidence="2" type="primary">LOC111137484</name>
</gene>
<dbReference type="AlphaFoldDB" id="A0A8B8EXI9"/>
<organism evidence="1 2">
    <name type="scientific">Crassostrea virginica</name>
    <name type="common">Eastern oyster</name>
    <dbReference type="NCBI Taxonomy" id="6565"/>
    <lineage>
        <taxon>Eukaryota</taxon>
        <taxon>Metazoa</taxon>
        <taxon>Spiralia</taxon>
        <taxon>Lophotrochozoa</taxon>
        <taxon>Mollusca</taxon>
        <taxon>Bivalvia</taxon>
        <taxon>Autobranchia</taxon>
        <taxon>Pteriomorphia</taxon>
        <taxon>Ostreida</taxon>
        <taxon>Ostreoidea</taxon>
        <taxon>Ostreidae</taxon>
        <taxon>Crassostrea</taxon>
    </lineage>
</organism>
<evidence type="ECO:0000313" key="1">
    <source>
        <dbReference type="Proteomes" id="UP000694844"/>
    </source>
</evidence>